<dbReference type="AlphaFoldDB" id="A0A7Y1Q9I6"/>
<dbReference type="EMBL" id="JAAQYH010000007">
    <property type="protein sequence ID" value="NNA73771.1"/>
    <property type="molecule type" value="Genomic_DNA"/>
</dbReference>
<evidence type="ECO:0000313" key="5">
    <source>
        <dbReference type="Proteomes" id="UP000586252"/>
    </source>
</evidence>
<evidence type="ECO:0000313" key="2">
    <source>
        <dbReference type="EMBL" id="NNA73771.1"/>
    </source>
</evidence>
<gene>
    <name evidence="2" type="ORF">HBO13_14090</name>
    <name evidence="3" type="ORF">HBO30_31020</name>
</gene>
<dbReference type="EMBL" id="JAAQYI010000031">
    <property type="protein sequence ID" value="NNA83129.1"/>
    <property type="molecule type" value="Genomic_DNA"/>
</dbReference>
<evidence type="ECO:0000259" key="1">
    <source>
        <dbReference type="Pfam" id="PF06527"/>
    </source>
</evidence>
<accession>A0A7Y1Q9I6</accession>
<proteinExistence type="predicted"/>
<feature type="domain" description="TniQ" evidence="1">
    <location>
        <begin position="8"/>
        <end position="140"/>
    </location>
</feature>
<dbReference type="Pfam" id="PF06527">
    <property type="entry name" value="TniQ"/>
    <property type="match status" value="1"/>
</dbReference>
<dbReference type="InterPro" id="IPR009492">
    <property type="entry name" value="TniQ"/>
</dbReference>
<evidence type="ECO:0000313" key="4">
    <source>
        <dbReference type="Proteomes" id="UP000535954"/>
    </source>
</evidence>
<sequence length="356" mass="39942">MNPWPLYQPIQDGELFSSWLVRNALAHGCSPLAFSGALWPGVRIWATDVDSGMKPSLLERLTSDDFPNVAVAARRFLTDLNCVSNAEIGHGNARWILSLGYRNRRHRCGLQYCPSCFEEGIPYFRCHWRFAWHTGCLRHGNCLLSRCLQCHTPIQPQLLKPPAIDCSVCHACGGYLGFGLHNRVCLTGALQLQSVADHEMNFGSAAFAAGEWFEYAYLLLGILRYAMRSQSGPTLRMLSSLGVEIEPHHQIYSGLPLELLEVSERMQLMALLAPLVAYPPVVVVQAITEYKLPISVFGTHVSKTFIGTVARSLISATTVRAHKQYTFSKSRLPADRSVVEREWLRLQRKIFAYGHL</sequence>
<organism evidence="2 4">
    <name type="scientific">Pseudomonas lactis</name>
    <dbReference type="NCBI Taxonomy" id="1615674"/>
    <lineage>
        <taxon>Bacteria</taxon>
        <taxon>Pseudomonadati</taxon>
        <taxon>Pseudomonadota</taxon>
        <taxon>Gammaproteobacteria</taxon>
        <taxon>Pseudomonadales</taxon>
        <taxon>Pseudomonadaceae</taxon>
        <taxon>Pseudomonas</taxon>
    </lineage>
</organism>
<reference evidence="4 5" key="1">
    <citation type="journal article" date="2020" name="Front. Microbiol.">
        <title>Genetic Organization of the aprX-lipA2 Operon Affects the Proteolytic Potential of Pseudomonas Species in Milk.</title>
        <authorList>
            <person name="Maier C."/>
            <person name="Huptas C."/>
            <person name="von Neubeck M."/>
            <person name="Scherer S."/>
            <person name="Wenning M."/>
            <person name="Lucking G."/>
        </authorList>
    </citation>
    <scope>NUCLEOTIDE SEQUENCE [LARGE SCALE GENOMIC DNA]</scope>
    <source>
        <strain evidence="3 5">WS 5404</strain>
        <strain evidence="2 4">WS 5405</strain>
    </source>
</reference>
<dbReference type="Proteomes" id="UP000586252">
    <property type="component" value="Unassembled WGS sequence"/>
</dbReference>
<evidence type="ECO:0000313" key="3">
    <source>
        <dbReference type="EMBL" id="NNA83129.1"/>
    </source>
</evidence>
<protein>
    <submittedName>
        <fullName evidence="2">TniQ family protein</fullName>
    </submittedName>
</protein>
<comment type="caution">
    <text evidence="2">The sequence shown here is derived from an EMBL/GenBank/DDBJ whole genome shotgun (WGS) entry which is preliminary data.</text>
</comment>
<name>A0A7Y1Q9I6_9PSED</name>
<dbReference type="Proteomes" id="UP000535954">
    <property type="component" value="Unassembled WGS sequence"/>
</dbReference>